<dbReference type="EMBL" id="QXIS01000011">
    <property type="protein sequence ID" value="RIE06479.1"/>
    <property type="molecule type" value="Genomic_DNA"/>
</dbReference>
<name>A0A398CYZ0_9BACT</name>
<sequence>MNVAQFISGLLLIVLSAGFYFASRSRKAHAGQLSQAQALNLQQAMQGRFYGKFQGSIVADQQLTTPYSVRPAVAWSAHLERGTEV</sequence>
<keyword evidence="1" id="KW-1133">Transmembrane helix</keyword>
<evidence type="ECO:0000313" key="3">
    <source>
        <dbReference type="Proteomes" id="UP000266328"/>
    </source>
</evidence>
<keyword evidence="1" id="KW-0472">Membrane</keyword>
<keyword evidence="3" id="KW-1185">Reference proteome</keyword>
<proteinExistence type="predicted"/>
<keyword evidence="1" id="KW-0812">Transmembrane</keyword>
<dbReference type="AlphaFoldDB" id="A0A398CYZ0"/>
<evidence type="ECO:0000313" key="2">
    <source>
        <dbReference type="EMBL" id="RIE06479.1"/>
    </source>
</evidence>
<reference evidence="2 3" key="1">
    <citation type="submission" date="2018-09" db="EMBL/GenBank/DDBJ databases">
        <title>Discovery and Ecogenomic Context for Candidatus Cryosericales, a Global Caldiserica Order Active in Thawing Permafrost.</title>
        <authorList>
            <person name="Martinez M.A."/>
            <person name="Woodcroft B.J."/>
            <person name="Ignacio Espinoza J.C."/>
            <person name="Zayed A."/>
            <person name="Singleton C.M."/>
            <person name="Boyd J."/>
            <person name="Li Y.-F."/>
            <person name="Purvine S."/>
            <person name="Maughan H."/>
            <person name="Hodgkins S.B."/>
            <person name="Anderson D."/>
            <person name="Sederholm M."/>
            <person name="Temperton B."/>
            <person name="Saleska S.R."/>
            <person name="Tyson G.W."/>
            <person name="Rich V.I."/>
        </authorList>
    </citation>
    <scope>NUCLEOTIDE SEQUENCE [LARGE SCALE GENOMIC DNA]</scope>
    <source>
        <strain evidence="2 3">SMC7</strain>
    </source>
</reference>
<protein>
    <submittedName>
        <fullName evidence="2">Uncharacterized protein</fullName>
    </submittedName>
</protein>
<accession>A0A398CYZ0</accession>
<feature type="non-terminal residue" evidence="2">
    <location>
        <position position="85"/>
    </location>
</feature>
<comment type="caution">
    <text evidence="2">The sequence shown here is derived from an EMBL/GenBank/DDBJ whole genome shotgun (WGS) entry which is preliminary data.</text>
</comment>
<evidence type="ECO:0000256" key="1">
    <source>
        <dbReference type="SAM" id="Phobius"/>
    </source>
</evidence>
<dbReference type="RefSeq" id="WP_133298273.1">
    <property type="nucleotide sequence ID" value="NZ_QXIS01000011.1"/>
</dbReference>
<gene>
    <name evidence="2" type="ORF">SMC7_02110</name>
</gene>
<dbReference type="Proteomes" id="UP000266328">
    <property type="component" value="Unassembled WGS sequence"/>
</dbReference>
<organism evidence="2 3">
    <name type="scientific">Candidatus Cryosericum terrychapinii</name>
    <dbReference type="NCBI Taxonomy" id="2290919"/>
    <lineage>
        <taxon>Bacteria</taxon>
        <taxon>Pseudomonadati</taxon>
        <taxon>Caldisericota/Cryosericota group</taxon>
        <taxon>Candidatus Cryosericota</taxon>
        <taxon>Candidatus Cryosericia</taxon>
        <taxon>Candidatus Cryosericales</taxon>
        <taxon>Candidatus Cryosericaceae</taxon>
        <taxon>Candidatus Cryosericum</taxon>
    </lineage>
</organism>
<feature type="transmembrane region" description="Helical" evidence="1">
    <location>
        <begin position="6"/>
        <end position="23"/>
    </location>
</feature>